<dbReference type="PROSITE" id="PS50893">
    <property type="entry name" value="ABC_TRANSPORTER_2"/>
    <property type="match status" value="1"/>
</dbReference>
<dbReference type="PANTHER" id="PTHR42788:SF2">
    <property type="entry name" value="ABC TRANSPORTER ATP-BINDING PROTEIN"/>
    <property type="match status" value="1"/>
</dbReference>
<evidence type="ECO:0000313" key="3">
    <source>
        <dbReference type="EMBL" id="MBV7273630.1"/>
    </source>
</evidence>
<evidence type="ECO:0000256" key="1">
    <source>
        <dbReference type="ARBA" id="ARBA00022448"/>
    </source>
</evidence>
<dbReference type="InterPro" id="IPR050166">
    <property type="entry name" value="ABC_transporter_ATP-bind"/>
</dbReference>
<gene>
    <name evidence="3" type="ORF">I6U48_11980</name>
</gene>
<proteinExistence type="predicted"/>
<name>A0A949TJV2_9CLOT</name>
<dbReference type="Pfam" id="PF00005">
    <property type="entry name" value="ABC_tran"/>
    <property type="match status" value="1"/>
</dbReference>
<evidence type="ECO:0000313" key="4">
    <source>
        <dbReference type="Proteomes" id="UP000694308"/>
    </source>
</evidence>
<reference evidence="3" key="1">
    <citation type="submission" date="2020-12" db="EMBL/GenBank/DDBJ databases">
        <title>Clostridium thailandense sp. nov., a novel acetogenic bacterium isolated from peat land soil in Thailand.</title>
        <authorList>
            <person name="Chaikitkaew S."/>
            <person name="Birkeland N.K."/>
        </authorList>
    </citation>
    <scope>NUCLEOTIDE SEQUENCE</scope>
    <source>
        <strain evidence="3">PL3</strain>
    </source>
</reference>
<dbReference type="PANTHER" id="PTHR42788">
    <property type="entry name" value="TAURINE IMPORT ATP-BINDING PROTEIN-RELATED"/>
    <property type="match status" value="1"/>
</dbReference>
<accession>A0A949TJV2</accession>
<dbReference type="GO" id="GO:0016887">
    <property type="term" value="F:ATP hydrolysis activity"/>
    <property type="evidence" value="ECO:0007669"/>
    <property type="project" value="InterPro"/>
</dbReference>
<dbReference type="InterPro" id="IPR017871">
    <property type="entry name" value="ABC_transporter-like_CS"/>
</dbReference>
<dbReference type="Proteomes" id="UP000694308">
    <property type="component" value="Unassembled WGS sequence"/>
</dbReference>
<organism evidence="3 4">
    <name type="scientific">Clostridium thailandense</name>
    <dbReference type="NCBI Taxonomy" id="2794346"/>
    <lineage>
        <taxon>Bacteria</taxon>
        <taxon>Bacillati</taxon>
        <taxon>Bacillota</taxon>
        <taxon>Clostridia</taxon>
        <taxon>Eubacteriales</taxon>
        <taxon>Clostridiaceae</taxon>
        <taxon>Clostridium</taxon>
    </lineage>
</organism>
<dbReference type="InterPro" id="IPR003439">
    <property type="entry name" value="ABC_transporter-like_ATP-bd"/>
</dbReference>
<keyword evidence="3" id="KW-0067">ATP-binding</keyword>
<comment type="caution">
    <text evidence="3">The sequence shown here is derived from an EMBL/GenBank/DDBJ whole genome shotgun (WGS) entry which is preliminary data.</text>
</comment>
<dbReference type="GO" id="GO:0005524">
    <property type="term" value="F:ATP binding"/>
    <property type="evidence" value="ECO:0007669"/>
    <property type="project" value="UniProtKB-KW"/>
</dbReference>
<dbReference type="SMART" id="SM00382">
    <property type="entry name" value="AAA"/>
    <property type="match status" value="1"/>
</dbReference>
<dbReference type="PROSITE" id="PS00211">
    <property type="entry name" value="ABC_TRANSPORTER_1"/>
    <property type="match status" value="1"/>
</dbReference>
<protein>
    <submittedName>
        <fullName evidence="3">ABC transporter ATP-binding protein</fullName>
    </submittedName>
</protein>
<dbReference type="EMBL" id="JAEEGC010000052">
    <property type="protein sequence ID" value="MBV7273630.1"/>
    <property type="molecule type" value="Genomic_DNA"/>
</dbReference>
<feature type="domain" description="ABC transporter" evidence="2">
    <location>
        <begin position="11"/>
        <end position="230"/>
    </location>
</feature>
<keyword evidence="3" id="KW-0547">Nucleotide-binding</keyword>
<sequence>MDNNSDCKKKLILKNVSRSFEKDYILKDISLEVNEGEFVSLLGPSGSGKSTILNIISGILKPDNGEVTVEGEISYMHQKDLLLPWKKIIDNVALPLYIKGRSRKEGRKKVIDYFDAYGLKGYEYKYPFQLSGGMRQRAAFLRTYMTSSNIMLLDEPFGALDAITRSKMQTWLLDVIKDLNSTILLITHDIEEAIYLSNKIYILSDKPAYIKEKICVDLPQNRTKDLITSDKFIDIKKQILNLM</sequence>
<dbReference type="AlphaFoldDB" id="A0A949TJV2"/>
<keyword evidence="1" id="KW-0813">Transport</keyword>
<evidence type="ECO:0000259" key="2">
    <source>
        <dbReference type="PROSITE" id="PS50893"/>
    </source>
</evidence>
<keyword evidence="4" id="KW-1185">Reference proteome</keyword>
<dbReference type="CDD" id="cd03293">
    <property type="entry name" value="ABC_NrtD_SsuB_transporters"/>
    <property type="match status" value="1"/>
</dbReference>
<dbReference type="RefSeq" id="WP_218320700.1">
    <property type="nucleotide sequence ID" value="NZ_JAEEGC010000052.1"/>
</dbReference>
<dbReference type="InterPro" id="IPR003593">
    <property type="entry name" value="AAA+_ATPase"/>
</dbReference>